<dbReference type="HOGENOM" id="CLU_2455445_0_0_1"/>
<evidence type="ECO:0000313" key="1">
    <source>
        <dbReference type="EMBL" id="EPS25802.1"/>
    </source>
</evidence>
<sequence>MKRSRQPWTWTLRIESIGISLDGNTLDGTCDHSPEGKAIRACLCKGVRRDLAFDAAHNQEGSCPPVLNGGVSVLSGSLQADEIALFFSL</sequence>
<keyword evidence="2" id="KW-1185">Reference proteome</keyword>
<accession>S8AVC5</accession>
<reference evidence="1 2" key="1">
    <citation type="journal article" date="2013" name="PLoS ONE">
        <title>Genomic and secretomic analyses reveal unique features of the lignocellulolytic enzyme system of Penicillium decumbens.</title>
        <authorList>
            <person name="Liu G."/>
            <person name="Zhang L."/>
            <person name="Wei X."/>
            <person name="Zou G."/>
            <person name="Qin Y."/>
            <person name="Ma L."/>
            <person name="Li J."/>
            <person name="Zheng H."/>
            <person name="Wang S."/>
            <person name="Wang C."/>
            <person name="Xun L."/>
            <person name="Zhao G.-P."/>
            <person name="Zhou Z."/>
            <person name="Qu Y."/>
        </authorList>
    </citation>
    <scope>NUCLEOTIDE SEQUENCE [LARGE SCALE GENOMIC DNA]</scope>
    <source>
        <strain evidence="2">114-2 / CGMCC 5302</strain>
    </source>
</reference>
<organism evidence="1 2">
    <name type="scientific">Penicillium oxalicum (strain 114-2 / CGMCC 5302)</name>
    <name type="common">Penicillium decumbens</name>
    <dbReference type="NCBI Taxonomy" id="933388"/>
    <lineage>
        <taxon>Eukaryota</taxon>
        <taxon>Fungi</taxon>
        <taxon>Dikarya</taxon>
        <taxon>Ascomycota</taxon>
        <taxon>Pezizomycotina</taxon>
        <taxon>Eurotiomycetes</taxon>
        <taxon>Eurotiomycetidae</taxon>
        <taxon>Eurotiales</taxon>
        <taxon>Aspergillaceae</taxon>
        <taxon>Penicillium</taxon>
    </lineage>
</organism>
<dbReference type="AlphaFoldDB" id="S8AVC5"/>
<evidence type="ECO:0000313" key="2">
    <source>
        <dbReference type="Proteomes" id="UP000019376"/>
    </source>
</evidence>
<name>S8AVC5_PENO1</name>
<dbReference type="EMBL" id="KB644408">
    <property type="protein sequence ID" value="EPS25802.1"/>
    <property type="molecule type" value="Genomic_DNA"/>
</dbReference>
<protein>
    <submittedName>
        <fullName evidence="1">Uncharacterized protein</fullName>
    </submittedName>
</protein>
<gene>
    <name evidence="1" type="ORF">PDE_00738</name>
</gene>
<proteinExistence type="predicted"/>
<dbReference type="Proteomes" id="UP000019376">
    <property type="component" value="Unassembled WGS sequence"/>
</dbReference>